<sequence>MNKSMITALVTIAFLPPALAQQSDGARGQRDFQACAPCHSLEADRNMTGPSLAGLWNRKAGTLPSFNRYSPALKSSGITWNDTTLNEWLRDPQHLIPGNTMSFPGVKEAGRRGDLLAFLKEATQPGHAPPSAAQRGNQMGGMMGMMGGSPVPNLKKIGPDERVQTITHCRDTYRVTTADGKTRDFWERNLRFKTDVSEDGPQKGAPAIVAAGMMGDRADVIFAAPEEISGTISPQC</sequence>
<keyword evidence="3 6" id="KW-0479">Metal-binding</keyword>
<comment type="caution">
    <text evidence="9">The sequence shown here is derived from an EMBL/GenBank/DDBJ whole genome shotgun (WGS) entry which is preliminary data.</text>
</comment>
<keyword evidence="2 6" id="KW-0349">Heme</keyword>
<dbReference type="Proteomes" id="UP000001096">
    <property type="component" value="Unassembled WGS sequence"/>
</dbReference>
<dbReference type="GO" id="GO:0046872">
    <property type="term" value="F:metal ion binding"/>
    <property type="evidence" value="ECO:0007669"/>
    <property type="project" value="UniProtKB-KW"/>
</dbReference>
<evidence type="ECO:0000313" key="10">
    <source>
        <dbReference type="Proteomes" id="UP000001096"/>
    </source>
</evidence>
<dbReference type="AlphaFoldDB" id="K8PGA2"/>
<feature type="chain" id="PRO_5003922207" description="Cytochrome c domain-containing protein" evidence="7">
    <location>
        <begin position="21"/>
        <end position="236"/>
    </location>
</feature>
<feature type="domain" description="Cytochrome c" evidence="8">
    <location>
        <begin position="23"/>
        <end position="123"/>
    </location>
</feature>
<dbReference type="RefSeq" id="WP_006021149.1">
    <property type="nucleotide sequence ID" value="NZ_KB375282.1"/>
</dbReference>
<dbReference type="EMBL" id="AGWX01000003">
    <property type="protein sequence ID" value="EKS38595.1"/>
    <property type="molecule type" value="Genomic_DNA"/>
</dbReference>
<keyword evidence="10" id="KW-1185">Reference proteome</keyword>
<keyword evidence="1" id="KW-0813">Transport</keyword>
<dbReference type="InterPro" id="IPR009056">
    <property type="entry name" value="Cyt_c-like_dom"/>
</dbReference>
<dbReference type="PATRIC" id="fig|883078.3.peg.2506"/>
<dbReference type="Gene3D" id="1.10.760.10">
    <property type="entry name" value="Cytochrome c-like domain"/>
    <property type="match status" value="1"/>
</dbReference>
<evidence type="ECO:0000256" key="2">
    <source>
        <dbReference type="ARBA" id="ARBA00022617"/>
    </source>
</evidence>
<organism evidence="9 10">
    <name type="scientific">Afipia broomeae ATCC 49717</name>
    <dbReference type="NCBI Taxonomy" id="883078"/>
    <lineage>
        <taxon>Bacteria</taxon>
        <taxon>Pseudomonadati</taxon>
        <taxon>Pseudomonadota</taxon>
        <taxon>Alphaproteobacteria</taxon>
        <taxon>Hyphomicrobiales</taxon>
        <taxon>Nitrobacteraceae</taxon>
        <taxon>Afipia</taxon>
    </lineage>
</organism>
<dbReference type="InterPro" id="IPR036909">
    <property type="entry name" value="Cyt_c-like_dom_sf"/>
</dbReference>
<keyword evidence="7" id="KW-0732">Signal</keyword>
<keyword evidence="5 6" id="KW-0408">Iron</keyword>
<dbReference type="PROSITE" id="PS51007">
    <property type="entry name" value="CYTC"/>
    <property type="match status" value="1"/>
</dbReference>
<accession>K8PGA2</accession>
<dbReference type="GO" id="GO:0020037">
    <property type="term" value="F:heme binding"/>
    <property type="evidence" value="ECO:0007669"/>
    <property type="project" value="InterPro"/>
</dbReference>
<dbReference type="PRINTS" id="PR00604">
    <property type="entry name" value="CYTCHRMECIAB"/>
</dbReference>
<feature type="signal peptide" evidence="7">
    <location>
        <begin position="1"/>
        <end position="20"/>
    </location>
</feature>
<evidence type="ECO:0000256" key="3">
    <source>
        <dbReference type="ARBA" id="ARBA00022723"/>
    </source>
</evidence>
<evidence type="ECO:0000256" key="4">
    <source>
        <dbReference type="ARBA" id="ARBA00022982"/>
    </source>
</evidence>
<gene>
    <name evidence="9" type="ORF">HMPREF9695_02435</name>
</gene>
<dbReference type="eggNOG" id="COG3474">
    <property type="taxonomic scope" value="Bacteria"/>
</dbReference>
<proteinExistence type="predicted"/>
<dbReference type="SUPFAM" id="SSF46626">
    <property type="entry name" value="Cytochrome c"/>
    <property type="match status" value="1"/>
</dbReference>
<dbReference type="HOGENOM" id="CLU_060944_0_0_5"/>
<evidence type="ECO:0000256" key="6">
    <source>
        <dbReference type="PROSITE-ProRule" id="PRU00433"/>
    </source>
</evidence>
<evidence type="ECO:0000256" key="1">
    <source>
        <dbReference type="ARBA" id="ARBA00022448"/>
    </source>
</evidence>
<evidence type="ECO:0000313" key="9">
    <source>
        <dbReference type="EMBL" id="EKS38595.1"/>
    </source>
</evidence>
<evidence type="ECO:0000256" key="5">
    <source>
        <dbReference type="ARBA" id="ARBA00023004"/>
    </source>
</evidence>
<dbReference type="InterPro" id="IPR002327">
    <property type="entry name" value="Cyt_c_1A/1B"/>
</dbReference>
<dbReference type="GO" id="GO:0009055">
    <property type="term" value="F:electron transfer activity"/>
    <property type="evidence" value="ECO:0007669"/>
    <property type="project" value="InterPro"/>
</dbReference>
<evidence type="ECO:0000256" key="7">
    <source>
        <dbReference type="SAM" id="SignalP"/>
    </source>
</evidence>
<protein>
    <recommendedName>
        <fullName evidence="8">Cytochrome c domain-containing protein</fullName>
    </recommendedName>
</protein>
<keyword evidence="4" id="KW-0249">Electron transport</keyword>
<name>K8PGA2_9BRAD</name>
<reference evidence="9 10" key="1">
    <citation type="submission" date="2012-04" db="EMBL/GenBank/DDBJ databases">
        <title>The Genome Sequence of Afipia broomeae ATCC 49717.</title>
        <authorList>
            <consortium name="The Broad Institute Genome Sequencing Platform"/>
            <person name="Earl A."/>
            <person name="Ward D."/>
            <person name="Feldgarden M."/>
            <person name="Gevers D."/>
            <person name="Huys G."/>
            <person name="Walker B."/>
            <person name="Young S.K."/>
            <person name="Zeng Q."/>
            <person name="Gargeya S."/>
            <person name="Fitzgerald M."/>
            <person name="Haas B."/>
            <person name="Abouelleil A."/>
            <person name="Alvarado L."/>
            <person name="Arachchi H.M."/>
            <person name="Berlin A."/>
            <person name="Chapman S.B."/>
            <person name="Goldberg J."/>
            <person name="Griggs A."/>
            <person name="Gujja S."/>
            <person name="Hansen M."/>
            <person name="Howarth C."/>
            <person name="Imamovic A."/>
            <person name="Larimer J."/>
            <person name="McCowen C."/>
            <person name="Montmayeur A."/>
            <person name="Murphy C."/>
            <person name="Neiman D."/>
            <person name="Pearson M."/>
            <person name="Priest M."/>
            <person name="Roberts A."/>
            <person name="Saif S."/>
            <person name="Shea T."/>
            <person name="Sisk P."/>
            <person name="Sykes S."/>
            <person name="Wortman J."/>
            <person name="Nusbaum C."/>
            <person name="Birren B."/>
        </authorList>
    </citation>
    <scope>NUCLEOTIDE SEQUENCE [LARGE SCALE GENOMIC DNA]</scope>
    <source>
        <strain evidence="9 10">ATCC 49717</strain>
    </source>
</reference>
<evidence type="ECO:0000259" key="8">
    <source>
        <dbReference type="PROSITE" id="PS51007"/>
    </source>
</evidence>
<dbReference type="PANTHER" id="PTHR11961">
    <property type="entry name" value="CYTOCHROME C"/>
    <property type="match status" value="1"/>
</dbReference>